<dbReference type="GO" id="GO:0030686">
    <property type="term" value="C:90S preribosome"/>
    <property type="evidence" value="ECO:0007669"/>
    <property type="project" value="TreeGrafter"/>
</dbReference>
<protein>
    <recommendedName>
        <fullName evidence="2">Helicase ATP-binding domain-containing protein</fullName>
    </recommendedName>
</protein>
<organism evidence="1">
    <name type="scientific">Arcella intermedia</name>
    <dbReference type="NCBI Taxonomy" id="1963864"/>
    <lineage>
        <taxon>Eukaryota</taxon>
        <taxon>Amoebozoa</taxon>
        <taxon>Tubulinea</taxon>
        <taxon>Elardia</taxon>
        <taxon>Arcellinida</taxon>
        <taxon>Sphaerothecina</taxon>
        <taxon>Arcellidae</taxon>
        <taxon>Arcella</taxon>
    </lineage>
</organism>
<evidence type="ECO:0000313" key="1">
    <source>
        <dbReference type="EMBL" id="NDV36033.1"/>
    </source>
</evidence>
<dbReference type="InterPro" id="IPR027417">
    <property type="entry name" value="P-loop_NTPase"/>
</dbReference>
<proteinExistence type="predicted"/>
<dbReference type="InterPro" id="IPR032704">
    <property type="entry name" value="Cms1"/>
</dbReference>
<dbReference type="AlphaFoldDB" id="A0A6B2LG49"/>
<dbReference type="Pfam" id="PF14617">
    <property type="entry name" value="CMS1"/>
    <property type="match status" value="1"/>
</dbReference>
<dbReference type="PANTHER" id="PTHR24030:SF0">
    <property type="entry name" value="PROTEIN CMSS1"/>
    <property type="match status" value="1"/>
</dbReference>
<reference evidence="1" key="1">
    <citation type="journal article" date="2020" name="J. Eukaryot. Microbiol.">
        <title>De novo Sequencing, Assembly and Annotation of the Transcriptome for the Free-Living Testate Amoeba Arcella intermedia.</title>
        <authorList>
            <person name="Ribeiro G.M."/>
            <person name="Porfirio-Sousa A.L."/>
            <person name="Maurer-Alcala X.X."/>
            <person name="Katz L.A."/>
            <person name="Lahr D.J.G."/>
        </authorList>
    </citation>
    <scope>NUCLEOTIDE SEQUENCE</scope>
</reference>
<sequence>MQKEITSLELADEIPVSAFVRVELENRTCNDLPNYLTKICPDVMDKKRAPQKGLPLVLVFASDAMKVIQICKSLNTLPKSVRIAEVFAKHKDIEEHVKMLESFPFHVVVGTPHRIKSLVERGCLKLTALQFIVVDMAKNVKNFTVLDLPDTKIEFFRFYVKYLHQIIKQNQTKLVLF</sequence>
<evidence type="ECO:0008006" key="2">
    <source>
        <dbReference type="Google" id="ProtNLM"/>
    </source>
</evidence>
<dbReference type="Gene3D" id="3.40.50.300">
    <property type="entry name" value="P-loop containing nucleotide triphosphate hydrolases"/>
    <property type="match status" value="1"/>
</dbReference>
<dbReference type="EMBL" id="GIBP01007064">
    <property type="protein sequence ID" value="NDV36033.1"/>
    <property type="molecule type" value="Transcribed_RNA"/>
</dbReference>
<dbReference type="PANTHER" id="PTHR24030">
    <property type="entry name" value="PROTEIN CMSS1"/>
    <property type="match status" value="1"/>
</dbReference>
<dbReference type="GO" id="GO:0005634">
    <property type="term" value="C:nucleus"/>
    <property type="evidence" value="ECO:0007669"/>
    <property type="project" value="TreeGrafter"/>
</dbReference>
<name>A0A6B2LG49_9EUKA</name>
<dbReference type="SUPFAM" id="SSF52540">
    <property type="entry name" value="P-loop containing nucleoside triphosphate hydrolases"/>
    <property type="match status" value="1"/>
</dbReference>
<accession>A0A6B2LG49</accession>